<evidence type="ECO:0000313" key="3">
    <source>
        <dbReference type="Proteomes" id="UP000297245"/>
    </source>
</evidence>
<reference evidence="2 3" key="1">
    <citation type="journal article" date="2019" name="Nat. Ecol. Evol.">
        <title>Megaphylogeny resolves global patterns of mushroom evolution.</title>
        <authorList>
            <person name="Varga T."/>
            <person name="Krizsan K."/>
            <person name="Foldi C."/>
            <person name="Dima B."/>
            <person name="Sanchez-Garcia M."/>
            <person name="Sanchez-Ramirez S."/>
            <person name="Szollosi G.J."/>
            <person name="Szarkandi J.G."/>
            <person name="Papp V."/>
            <person name="Albert L."/>
            <person name="Andreopoulos W."/>
            <person name="Angelini C."/>
            <person name="Antonin V."/>
            <person name="Barry K.W."/>
            <person name="Bougher N.L."/>
            <person name="Buchanan P."/>
            <person name="Buyck B."/>
            <person name="Bense V."/>
            <person name="Catcheside P."/>
            <person name="Chovatia M."/>
            <person name="Cooper J."/>
            <person name="Damon W."/>
            <person name="Desjardin D."/>
            <person name="Finy P."/>
            <person name="Geml J."/>
            <person name="Haridas S."/>
            <person name="Hughes K."/>
            <person name="Justo A."/>
            <person name="Karasinski D."/>
            <person name="Kautmanova I."/>
            <person name="Kiss B."/>
            <person name="Kocsube S."/>
            <person name="Kotiranta H."/>
            <person name="LaButti K.M."/>
            <person name="Lechner B.E."/>
            <person name="Liimatainen K."/>
            <person name="Lipzen A."/>
            <person name="Lukacs Z."/>
            <person name="Mihaltcheva S."/>
            <person name="Morgado L.N."/>
            <person name="Niskanen T."/>
            <person name="Noordeloos M.E."/>
            <person name="Ohm R.A."/>
            <person name="Ortiz-Santana B."/>
            <person name="Ovrebo C."/>
            <person name="Racz N."/>
            <person name="Riley R."/>
            <person name="Savchenko A."/>
            <person name="Shiryaev A."/>
            <person name="Soop K."/>
            <person name="Spirin V."/>
            <person name="Szebenyi C."/>
            <person name="Tomsovsky M."/>
            <person name="Tulloss R.E."/>
            <person name="Uehling J."/>
            <person name="Grigoriev I.V."/>
            <person name="Vagvolgyi C."/>
            <person name="Papp T."/>
            <person name="Martin F.M."/>
            <person name="Miettinen O."/>
            <person name="Hibbett D.S."/>
            <person name="Nagy L.G."/>
        </authorList>
    </citation>
    <scope>NUCLEOTIDE SEQUENCE [LARGE SCALE GENOMIC DNA]</scope>
    <source>
        <strain evidence="2 3">CBS 962.96</strain>
    </source>
</reference>
<sequence>MLDEMSPVEIPSYSLLPEASMDKDSFSSSTASSPSTTSKINQTNHSTVSPTTGHHSGNQSLIDTDWQQTLQNMDRRLVATSEKRKEREMAQLLTQKLIKVQQEQEDEERSQWMMEQLRQKLRSMRMDIQKSLVQSGGMMGRKKFKDMGGDSEEKRVEL</sequence>
<protein>
    <recommendedName>
        <fullName evidence="4">No apical meristem-associated C-terminal domain-containing protein</fullName>
    </recommendedName>
</protein>
<feature type="compositionally biased region" description="Low complexity" evidence="1">
    <location>
        <begin position="26"/>
        <end position="38"/>
    </location>
</feature>
<gene>
    <name evidence="2" type="ORF">K435DRAFT_838689</name>
</gene>
<evidence type="ECO:0000313" key="2">
    <source>
        <dbReference type="EMBL" id="THU97332.1"/>
    </source>
</evidence>
<feature type="region of interest" description="Disordered" evidence="1">
    <location>
        <begin position="132"/>
        <end position="158"/>
    </location>
</feature>
<feature type="compositionally biased region" description="Basic and acidic residues" evidence="1">
    <location>
        <begin position="145"/>
        <end position="158"/>
    </location>
</feature>
<name>A0A4S8M536_DENBC</name>
<evidence type="ECO:0008006" key="4">
    <source>
        <dbReference type="Google" id="ProtNLM"/>
    </source>
</evidence>
<dbReference type="AlphaFoldDB" id="A0A4S8M536"/>
<feature type="compositionally biased region" description="Polar residues" evidence="1">
    <location>
        <begin position="39"/>
        <end position="62"/>
    </location>
</feature>
<dbReference type="Proteomes" id="UP000297245">
    <property type="component" value="Unassembled WGS sequence"/>
</dbReference>
<feature type="region of interest" description="Disordered" evidence="1">
    <location>
        <begin position="1"/>
        <end position="62"/>
    </location>
</feature>
<proteinExistence type="predicted"/>
<accession>A0A4S8M536</accession>
<keyword evidence="3" id="KW-1185">Reference proteome</keyword>
<dbReference type="EMBL" id="ML179158">
    <property type="protein sequence ID" value="THU97332.1"/>
    <property type="molecule type" value="Genomic_DNA"/>
</dbReference>
<evidence type="ECO:0000256" key="1">
    <source>
        <dbReference type="SAM" id="MobiDB-lite"/>
    </source>
</evidence>
<organism evidence="2 3">
    <name type="scientific">Dendrothele bispora (strain CBS 962.96)</name>
    <dbReference type="NCBI Taxonomy" id="1314807"/>
    <lineage>
        <taxon>Eukaryota</taxon>
        <taxon>Fungi</taxon>
        <taxon>Dikarya</taxon>
        <taxon>Basidiomycota</taxon>
        <taxon>Agaricomycotina</taxon>
        <taxon>Agaricomycetes</taxon>
        <taxon>Agaricomycetidae</taxon>
        <taxon>Agaricales</taxon>
        <taxon>Agaricales incertae sedis</taxon>
        <taxon>Dendrothele</taxon>
    </lineage>
</organism>